<evidence type="ECO:0000313" key="3">
    <source>
        <dbReference type="EMBL" id="VFJ92745.1"/>
    </source>
</evidence>
<evidence type="ECO:0000313" key="4">
    <source>
        <dbReference type="EMBL" id="VFJ97608.1"/>
    </source>
</evidence>
<reference evidence="4" key="1">
    <citation type="submission" date="2019-02" db="EMBL/GenBank/DDBJ databases">
        <authorList>
            <person name="Gruber-Vodicka R. H."/>
            <person name="Seah K. B. B."/>
        </authorList>
    </citation>
    <scope>NUCLEOTIDE SEQUENCE</scope>
    <source>
        <strain evidence="4">BECK_SA2B12</strain>
        <strain evidence="2">BECK_SA2B15</strain>
        <strain evidence="3">BECK_SA2B20</strain>
    </source>
</reference>
<dbReference type="AlphaFoldDB" id="A0A450UYJ2"/>
<dbReference type="EMBL" id="CAADFG010000016">
    <property type="protein sequence ID" value="VFJ89606.1"/>
    <property type="molecule type" value="Genomic_DNA"/>
</dbReference>
<keyword evidence="1" id="KW-0472">Membrane</keyword>
<evidence type="ECO:0000313" key="2">
    <source>
        <dbReference type="EMBL" id="VFJ89606.1"/>
    </source>
</evidence>
<feature type="transmembrane region" description="Helical" evidence="1">
    <location>
        <begin position="49"/>
        <end position="74"/>
    </location>
</feature>
<evidence type="ECO:0000256" key="1">
    <source>
        <dbReference type="SAM" id="Phobius"/>
    </source>
</evidence>
<sequence>MPENVNKHWLVRPTSIRLLWVGFALVLAALVLAGRFIHPHGVFGIDATFGFYAWYGLVTCMAMVLFAKALGLLLKRPDTFYDD</sequence>
<keyword evidence="1" id="KW-1133">Transmembrane helix</keyword>
<name>A0A450UYJ2_9GAMM</name>
<protein>
    <submittedName>
        <fullName evidence="4">Uncharacterized protein</fullName>
    </submittedName>
</protein>
<accession>A0A450UYJ2</accession>
<organism evidence="4">
    <name type="scientific">Candidatus Kentrum eta</name>
    <dbReference type="NCBI Taxonomy" id="2126337"/>
    <lineage>
        <taxon>Bacteria</taxon>
        <taxon>Pseudomonadati</taxon>
        <taxon>Pseudomonadota</taxon>
        <taxon>Gammaproteobacteria</taxon>
        <taxon>Candidatus Kentrum</taxon>
    </lineage>
</organism>
<proteinExistence type="predicted"/>
<keyword evidence="1" id="KW-0812">Transmembrane</keyword>
<gene>
    <name evidence="2" type="ORF">BECKH772A_GA0070896_1001615</name>
    <name evidence="3" type="ORF">BECKH772B_GA0070898_100334</name>
    <name evidence="4" type="ORF">BECKH772C_GA0070978_1001414</name>
</gene>
<dbReference type="EMBL" id="CAADFJ010000014">
    <property type="protein sequence ID" value="VFJ97608.1"/>
    <property type="molecule type" value="Genomic_DNA"/>
</dbReference>
<dbReference type="EMBL" id="CAADFI010000033">
    <property type="protein sequence ID" value="VFJ92745.1"/>
    <property type="molecule type" value="Genomic_DNA"/>
</dbReference>